<accession>A0ABQ0C928</accession>
<dbReference type="InterPro" id="IPR007197">
    <property type="entry name" value="rSAM"/>
</dbReference>
<evidence type="ECO:0008006" key="10">
    <source>
        <dbReference type="Google" id="ProtNLM"/>
    </source>
</evidence>
<evidence type="ECO:0000313" key="9">
    <source>
        <dbReference type="Proteomes" id="UP001628193"/>
    </source>
</evidence>
<dbReference type="PANTHER" id="PTHR43409:SF7">
    <property type="entry name" value="BLL1977 PROTEIN"/>
    <property type="match status" value="1"/>
</dbReference>
<dbReference type="InterPro" id="IPR006638">
    <property type="entry name" value="Elp3/MiaA/NifB-like_rSAM"/>
</dbReference>
<dbReference type="EMBL" id="BAAFGK010000004">
    <property type="protein sequence ID" value="GAB0057391.1"/>
    <property type="molecule type" value="Genomic_DNA"/>
</dbReference>
<dbReference type="InterPro" id="IPR006158">
    <property type="entry name" value="Cobalamin-bd"/>
</dbReference>
<keyword evidence="5" id="KW-0411">Iron-sulfur</keyword>
<evidence type="ECO:0000256" key="2">
    <source>
        <dbReference type="ARBA" id="ARBA00022691"/>
    </source>
</evidence>
<keyword evidence="4" id="KW-0408">Iron</keyword>
<comment type="cofactor">
    <cofactor evidence="1">
        <name>[4Fe-4S] cluster</name>
        <dbReference type="ChEBI" id="CHEBI:49883"/>
    </cofactor>
</comment>
<gene>
    <name evidence="8" type="ORF">SIID45300_01718</name>
</gene>
<dbReference type="SUPFAM" id="SSF102114">
    <property type="entry name" value="Radical SAM enzymes"/>
    <property type="match status" value="1"/>
</dbReference>
<dbReference type="PANTHER" id="PTHR43409">
    <property type="entry name" value="ANAEROBIC MAGNESIUM-PROTOPORPHYRIN IX MONOMETHYL ESTER CYCLASE-RELATED"/>
    <property type="match status" value="1"/>
</dbReference>
<evidence type="ECO:0000259" key="7">
    <source>
        <dbReference type="PROSITE" id="PS51918"/>
    </source>
</evidence>
<comment type="caution">
    <text evidence="8">The sequence shown here is derived from an EMBL/GenBank/DDBJ whole genome shotgun (WGS) entry which is preliminary data.</text>
</comment>
<evidence type="ECO:0000256" key="1">
    <source>
        <dbReference type="ARBA" id="ARBA00001966"/>
    </source>
</evidence>
<keyword evidence="9" id="KW-1185">Reference proteome</keyword>
<sequence>MRIAFIVPLELGAVGCRLLSSHLRAHGHETRLIFIPDLVTSLAEKANLSGNPDPGPELCPLPVKERILAMVSDCDLIGFHVLSLFFSPLAEISAYLRAHAGIPVIWGGVHATMAVDLCMPYTDFACIGDGEALLLELLERLASDQTYTAIQGLVYWDQGVVRHNPHRAGQDNLDAYPFPDYSFQEHYLLFAHTDGEPRAIPVTPDNYGQYQKRYPSLEGGVTLVPYKTVSTRGCPFVCTYCSMGTQGGEQYPFRTRSPENIVDELVEVLNRFGDKIDVISISDDTFLSHSQTWLKRFAAEYKRRVKKPFRILGFPLNIHREAIEDLVEAGCMHIGVGVESLSRRILFDVYKRRTKPESVIEAANVLVEISRRHGVLPPTFDVIYSNPYETLEDMLASIRGMSRIRHPFKIVLFKLSFFPNTELFQMAVRDGYIRPDDPACYNQWVGEMDGNQTFVPILYETIWKGQASERFVAFFIRPAVFTALNKQCNQHPRFQRWLRSFLPGLARAVTHRYVFWFLRQEILKSFRR</sequence>
<protein>
    <recommendedName>
        <fullName evidence="10">Radical SAM protein</fullName>
    </recommendedName>
</protein>
<dbReference type="RefSeq" id="WP_420905081.1">
    <property type="nucleotide sequence ID" value="NZ_BAAFGK010000004.1"/>
</dbReference>
<dbReference type="SFLD" id="SFLDG01082">
    <property type="entry name" value="B12-binding_domain_containing"/>
    <property type="match status" value="1"/>
</dbReference>
<dbReference type="PROSITE" id="PS51918">
    <property type="entry name" value="RADICAL_SAM"/>
    <property type="match status" value="1"/>
</dbReference>
<organism evidence="8 9">
    <name type="scientific">Candidatus Magnetaquiglobus chichijimensis</name>
    <dbReference type="NCBI Taxonomy" id="3141448"/>
    <lineage>
        <taxon>Bacteria</taxon>
        <taxon>Pseudomonadati</taxon>
        <taxon>Pseudomonadota</taxon>
        <taxon>Magnetococcia</taxon>
        <taxon>Magnetococcales</taxon>
        <taxon>Candidatus Magnetaquicoccaceae</taxon>
        <taxon>Candidatus Magnetaquiglobus</taxon>
    </lineage>
</organism>
<dbReference type="InterPro" id="IPR051198">
    <property type="entry name" value="BchE-like"/>
</dbReference>
<dbReference type="Pfam" id="PF04055">
    <property type="entry name" value="Radical_SAM"/>
    <property type="match status" value="1"/>
</dbReference>
<feature type="domain" description="Radical SAM core" evidence="7">
    <location>
        <begin position="217"/>
        <end position="447"/>
    </location>
</feature>
<feature type="domain" description="B12-binding" evidence="6">
    <location>
        <begin position="1"/>
        <end position="148"/>
    </location>
</feature>
<evidence type="ECO:0000256" key="3">
    <source>
        <dbReference type="ARBA" id="ARBA00022723"/>
    </source>
</evidence>
<dbReference type="SFLD" id="SFLDS00029">
    <property type="entry name" value="Radical_SAM"/>
    <property type="match status" value="1"/>
</dbReference>
<evidence type="ECO:0000313" key="8">
    <source>
        <dbReference type="EMBL" id="GAB0057391.1"/>
    </source>
</evidence>
<reference evidence="8 9" key="1">
    <citation type="submission" date="2024-09" db="EMBL/GenBank/DDBJ databases">
        <title>Draft genome sequence of Candidatus Magnetaquicoccaceae bacterium FCR-1.</title>
        <authorList>
            <person name="Shimoshige H."/>
            <person name="Shimamura S."/>
            <person name="Taoka A."/>
            <person name="Kobayashi H."/>
            <person name="Maekawa T."/>
        </authorList>
    </citation>
    <scope>NUCLEOTIDE SEQUENCE [LARGE SCALE GENOMIC DNA]</scope>
    <source>
        <strain evidence="8 9">FCR-1</strain>
    </source>
</reference>
<dbReference type="InterPro" id="IPR023404">
    <property type="entry name" value="rSAM_horseshoe"/>
</dbReference>
<evidence type="ECO:0000256" key="5">
    <source>
        <dbReference type="ARBA" id="ARBA00023014"/>
    </source>
</evidence>
<keyword evidence="2" id="KW-0949">S-adenosyl-L-methionine</keyword>
<dbReference type="CDD" id="cd01335">
    <property type="entry name" value="Radical_SAM"/>
    <property type="match status" value="1"/>
</dbReference>
<dbReference type="Gene3D" id="3.80.30.20">
    <property type="entry name" value="tm_1862 like domain"/>
    <property type="match status" value="1"/>
</dbReference>
<dbReference type="Proteomes" id="UP001628193">
    <property type="component" value="Unassembled WGS sequence"/>
</dbReference>
<evidence type="ECO:0000256" key="4">
    <source>
        <dbReference type="ARBA" id="ARBA00023004"/>
    </source>
</evidence>
<evidence type="ECO:0000259" key="6">
    <source>
        <dbReference type="PROSITE" id="PS51332"/>
    </source>
</evidence>
<name>A0ABQ0C928_9PROT</name>
<dbReference type="PROSITE" id="PS51332">
    <property type="entry name" value="B12_BINDING"/>
    <property type="match status" value="1"/>
</dbReference>
<dbReference type="InterPro" id="IPR058240">
    <property type="entry name" value="rSAM_sf"/>
</dbReference>
<proteinExistence type="predicted"/>
<dbReference type="SMART" id="SM00729">
    <property type="entry name" value="Elp3"/>
    <property type="match status" value="1"/>
</dbReference>
<dbReference type="Gene3D" id="3.40.50.280">
    <property type="entry name" value="Cobalamin-binding domain"/>
    <property type="match status" value="1"/>
</dbReference>
<keyword evidence="3" id="KW-0479">Metal-binding</keyword>